<comment type="caution">
    <text evidence="1">The sequence shown here is derived from an EMBL/GenBank/DDBJ whole genome shotgun (WGS) entry which is preliminary data.</text>
</comment>
<dbReference type="Proteomes" id="UP000299102">
    <property type="component" value="Unassembled WGS sequence"/>
</dbReference>
<reference evidence="1 2" key="1">
    <citation type="journal article" date="2019" name="Commun. Biol.">
        <title>The bagworm genome reveals a unique fibroin gene that provides high tensile strength.</title>
        <authorList>
            <person name="Kono N."/>
            <person name="Nakamura H."/>
            <person name="Ohtoshi R."/>
            <person name="Tomita M."/>
            <person name="Numata K."/>
            <person name="Arakawa K."/>
        </authorList>
    </citation>
    <scope>NUCLEOTIDE SEQUENCE [LARGE SCALE GENOMIC DNA]</scope>
</reference>
<proteinExistence type="predicted"/>
<name>A0A4C1YFG9_EUMVA</name>
<keyword evidence="2" id="KW-1185">Reference proteome</keyword>
<gene>
    <name evidence="1" type="ORF">EVAR_54920_1</name>
</gene>
<evidence type="ECO:0000313" key="1">
    <source>
        <dbReference type="EMBL" id="GBP73187.1"/>
    </source>
</evidence>
<accession>A0A4C1YFG9</accession>
<evidence type="ECO:0000313" key="2">
    <source>
        <dbReference type="Proteomes" id="UP000299102"/>
    </source>
</evidence>
<dbReference type="EMBL" id="BGZK01001165">
    <property type="protein sequence ID" value="GBP73187.1"/>
    <property type="molecule type" value="Genomic_DNA"/>
</dbReference>
<dbReference type="AlphaFoldDB" id="A0A4C1YFG9"/>
<protein>
    <submittedName>
        <fullName evidence="1">Uncharacterized protein</fullName>
    </submittedName>
</protein>
<organism evidence="1 2">
    <name type="scientific">Eumeta variegata</name>
    <name type="common">Bagworm moth</name>
    <name type="synonym">Eumeta japonica</name>
    <dbReference type="NCBI Taxonomy" id="151549"/>
    <lineage>
        <taxon>Eukaryota</taxon>
        <taxon>Metazoa</taxon>
        <taxon>Ecdysozoa</taxon>
        <taxon>Arthropoda</taxon>
        <taxon>Hexapoda</taxon>
        <taxon>Insecta</taxon>
        <taxon>Pterygota</taxon>
        <taxon>Neoptera</taxon>
        <taxon>Endopterygota</taxon>
        <taxon>Lepidoptera</taxon>
        <taxon>Glossata</taxon>
        <taxon>Ditrysia</taxon>
        <taxon>Tineoidea</taxon>
        <taxon>Psychidae</taxon>
        <taxon>Oiketicinae</taxon>
        <taxon>Eumeta</taxon>
    </lineage>
</organism>
<sequence>MDKRYMLVAYTLLFMPDFAQNKRKRVVDTEGNTVAPKNEGLLPYCSERRGAGRGGRRVRRTSVIEIREARARPLAAAACFTALQNRAVGVSRLPEYVTWYSQIFSNS</sequence>